<feature type="region of interest" description="Disordered" evidence="1">
    <location>
        <begin position="142"/>
        <end position="179"/>
    </location>
</feature>
<feature type="compositionally biased region" description="Polar residues" evidence="1">
    <location>
        <begin position="478"/>
        <end position="488"/>
    </location>
</feature>
<name>A0A4P8XFQ5_9BACL</name>
<keyword evidence="5" id="KW-1185">Reference proteome</keyword>
<sequence>MKWTNKWVMAAAVSVPVLFAATVGGASVEAAAERNANESSSRALLEIRLDKLPLVEKVHVGVLEHKHGEKDSHHEGGHSEEGTDHESTEEENADPGSNNEQYGDQGNMDEQDADPEVSESQKREKRALVDLDLKDSVLGERAHVGVLEHEHEVKDSQREGVQGDDANPEVSESQKREKRALVDLDLKESVLGDRLHVGVLEHEHEVKGSQREGVQGDDADPEVSESQKREKRALVDLDLKDSVLGDHVHVGVLEHEHEVKGSQREGFQGDDADPEVSESQKREKRALVDLDLKESVLGERLHVGVLEHEHEVKGSQREGVQGDAKTSERALLDLDLLDGIIGDTELSVLETVASRNDDGTRYTERSGVRLNLSPVLLPLDLNLGVLTSSSQTIPGQDDNAGGDNTGGDNAGGDNTGGDNTGGDNAGGDNTGGDNAGGDNTGSDNTGGDNTGGDNTGGDNAGGEGSDGFAAGNTDASEDSSTGESNSGNADPGAVEGGSGEQAGATDGLNSSRPRTGEVSLTEGNGSAAGSLGYSYSSERAEASLSGNAAFTPLLAGTNASIQEGSFPRTGGLLDSSWLVVAALALLLLGAGLTAYPTLRGKL</sequence>
<evidence type="ECO:0000256" key="2">
    <source>
        <dbReference type="SAM" id="Phobius"/>
    </source>
</evidence>
<feature type="chain" id="PRO_5039194057" evidence="3">
    <location>
        <begin position="21"/>
        <end position="602"/>
    </location>
</feature>
<evidence type="ECO:0000256" key="1">
    <source>
        <dbReference type="SAM" id="MobiDB-lite"/>
    </source>
</evidence>
<keyword evidence="3" id="KW-0732">Signal</keyword>
<feature type="region of interest" description="Disordered" evidence="1">
    <location>
        <begin position="66"/>
        <end position="128"/>
    </location>
</feature>
<proteinExistence type="predicted"/>
<gene>
    <name evidence="4" type="ORF">E6C60_0513</name>
</gene>
<dbReference type="AlphaFoldDB" id="A0A4P8XFQ5"/>
<reference evidence="4 5" key="1">
    <citation type="submission" date="2019-05" db="EMBL/GenBank/DDBJ databases">
        <authorList>
            <person name="Chen C."/>
        </authorList>
    </citation>
    <scope>NUCLEOTIDE SEQUENCE [LARGE SCALE GENOMIC DNA]</scope>
    <source>
        <strain evidence="4 5">HB172198</strain>
    </source>
</reference>
<dbReference type="RefSeq" id="WP_175415158.1">
    <property type="nucleotide sequence ID" value="NZ_CP040396.1"/>
</dbReference>
<dbReference type="KEGG" id="palo:E6C60_0513"/>
<keyword evidence="4" id="KW-0067">ATP-binding</keyword>
<feature type="region of interest" description="Disordered" evidence="1">
    <location>
        <begin position="388"/>
        <end position="528"/>
    </location>
</feature>
<keyword evidence="2" id="KW-1133">Transmembrane helix</keyword>
<evidence type="ECO:0000313" key="4">
    <source>
        <dbReference type="EMBL" id="QCT01236.1"/>
    </source>
</evidence>
<feature type="transmembrane region" description="Helical" evidence="2">
    <location>
        <begin position="577"/>
        <end position="598"/>
    </location>
</feature>
<keyword evidence="4" id="KW-0547">Nucleotide-binding</keyword>
<keyword evidence="4" id="KW-0378">Hydrolase</keyword>
<feature type="compositionally biased region" description="Basic and acidic residues" evidence="1">
    <location>
        <begin position="201"/>
        <end position="210"/>
    </location>
</feature>
<evidence type="ECO:0000256" key="3">
    <source>
        <dbReference type="SAM" id="SignalP"/>
    </source>
</evidence>
<feature type="compositionally biased region" description="Polar residues" evidence="1">
    <location>
        <begin position="95"/>
        <end position="104"/>
    </location>
</feature>
<keyword evidence="4" id="KW-0347">Helicase</keyword>
<feature type="signal peptide" evidence="3">
    <location>
        <begin position="1"/>
        <end position="20"/>
    </location>
</feature>
<feature type="compositionally biased region" description="Gly residues" evidence="1">
    <location>
        <begin position="403"/>
        <end position="439"/>
    </location>
</feature>
<organism evidence="4 5">
    <name type="scientific">Paenibacillus algicola</name>
    <dbReference type="NCBI Taxonomy" id="2565926"/>
    <lineage>
        <taxon>Bacteria</taxon>
        <taxon>Bacillati</taxon>
        <taxon>Bacillota</taxon>
        <taxon>Bacilli</taxon>
        <taxon>Bacillales</taxon>
        <taxon>Paenibacillaceae</taxon>
        <taxon>Paenibacillus</taxon>
    </lineage>
</organism>
<dbReference type="EMBL" id="CP040396">
    <property type="protein sequence ID" value="QCT01236.1"/>
    <property type="molecule type" value="Genomic_DNA"/>
</dbReference>
<feature type="region of interest" description="Disordered" evidence="1">
    <location>
        <begin position="201"/>
        <end position="230"/>
    </location>
</feature>
<feature type="compositionally biased region" description="Basic and acidic residues" evidence="1">
    <location>
        <begin position="142"/>
        <end position="158"/>
    </location>
</feature>
<keyword evidence="2" id="KW-0812">Transmembrane</keyword>
<dbReference type="Proteomes" id="UP000300879">
    <property type="component" value="Chromosome"/>
</dbReference>
<feature type="compositionally biased region" description="Basic and acidic residues" evidence="1">
    <location>
        <begin position="66"/>
        <end position="86"/>
    </location>
</feature>
<accession>A0A4P8XFQ5</accession>
<feature type="region of interest" description="Disordered" evidence="1">
    <location>
        <begin position="257"/>
        <end position="283"/>
    </location>
</feature>
<dbReference type="GO" id="GO:0004386">
    <property type="term" value="F:helicase activity"/>
    <property type="evidence" value="ECO:0007669"/>
    <property type="project" value="UniProtKB-KW"/>
</dbReference>
<feature type="compositionally biased region" description="Basic and acidic residues" evidence="1">
    <location>
        <begin position="119"/>
        <end position="128"/>
    </location>
</feature>
<feature type="compositionally biased region" description="Acidic residues" evidence="1">
    <location>
        <begin position="107"/>
        <end position="117"/>
    </location>
</feature>
<keyword evidence="2" id="KW-0472">Membrane</keyword>
<feature type="compositionally biased region" description="Gly residues" evidence="1">
    <location>
        <begin position="448"/>
        <end position="465"/>
    </location>
</feature>
<protein>
    <submittedName>
        <fullName evidence="4">ATP-dependent DNA helicase</fullName>
    </submittedName>
</protein>
<evidence type="ECO:0000313" key="5">
    <source>
        <dbReference type="Proteomes" id="UP000300879"/>
    </source>
</evidence>